<keyword evidence="10 12" id="KW-0413">Isomerase</keyword>
<comment type="caution">
    <text evidence="14">The sequence shown here is derived from an EMBL/GenBank/DDBJ whole genome shotgun (WGS) entry which is preliminary data.</text>
</comment>
<dbReference type="UniPathway" id="UPA00138"/>
<evidence type="ECO:0000256" key="5">
    <source>
        <dbReference type="ARBA" id="ARBA00011940"/>
    </source>
</evidence>
<evidence type="ECO:0000256" key="13">
    <source>
        <dbReference type="RuleBase" id="RU363013"/>
    </source>
</evidence>
<evidence type="ECO:0000256" key="3">
    <source>
        <dbReference type="ARBA" id="ARBA00007422"/>
    </source>
</evidence>
<evidence type="ECO:0000313" key="15">
    <source>
        <dbReference type="Proteomes" id="UP000234206"/>
    </source>
</evidence>
<feature type="binding site" evidence="12">
    <location>
        <position position="221"/>
    </location>
    <ligand>
        <name>substrate</name>
    </ligand>
</feature>
<dbReference type="GO" id="GO:0006094">
    <property type="term" value="P:gluconeogenesis"/>
    <property type="evidence" value="ECO:0007669"/>
    <property type="project" value="UniProtKB-UniRule"/>
</dbReference>
<comment type="similarity">
    <text evidence="3 12 13">Belongs to the triosephosphate isomerase family.</text>
</comment>
<dbReference type="NCBIfam" id="TIGR00419">
    <property type="entry name" value="tim"/>
    <property type="match status" value="1"/>
</dbReference>
<keyword evidence="8 12" id="KW-0963">Cytoplasm</keyword>
<dbReference type="EMBL" id="PKIZ01000001">
    <property type="protein sequence ID" value="PKZ42867.1"/>
    <property type="molecule type" value="Genomic_DNA"/>
</dbReference>
<dbReference type="Proteomes" id="UP000234206">
    <property type="component" value="Unassembled WGS sequence"/>
</dbReference>
<dbReference type="PROSITE" id="PS00171">
    <property type="entry name" value="TIM_1"/>
    <property type="match status" value="1"/>
</dbReference>
<protein>
    <recommendedName>
        <fullName evidence="6 12">Triosephosphate isomerase</fullName>
        <shortName evidence="12">TIM</shortName>
        <shortName evidence="12">TPI</shortName>
        <ecNumber evidence="5 12">5.3.1.1</ecNumber>
    </recommendedName>
    <alternativeName>
        <fullName evidence="12">Triose-phosphate isomerase</fullName>
    </alternativeName>
</protein>
<evidence type="ECO:0000256" key="10">
    <source>
        <dbReference type="ARBA" id="ARBA00023235"/>
    </source>
</evidence>
<comment type="catalytic activity">
    <reaction evidence="1 12 13">
        <text>D-glyceraldehyde 3-phosphate = dihydroxyacetone phosphate</text>
        <dbReference type="Rhea" id="RHEA:18585"/>
        <dbReference type="ChEBI" id="CHEBI:57642"/>
        <dbReference type="ChEBI" id="CHEBI:59776"/>
        <dbReference type="EC" id="5.3.1.1"/>
    </reaction>
</comment>
<dbReference type="FunFam" id="3.20.20.70:FF:000020">
    <property type="entry name" value="Triosephosphate isomerase"/>
    <property type="match status" value="1"/>
</dbReference>
<dbReference type="HAMAP" id="MF_00147_B">
    <property type="entry name" value="TIM_B"/>
    <property type="match status" value="1"/>
</dbReference>
<evidence type="ECO:0000256" key="1">
    <source>
        <dbReference type="ARBA" id="ARBA00000474"/>
    </source>
</evidence>
<evidence type="ECO:0000256" key="9">
    <source>
        <dbReference type="ARBA" id="ARBA00023152"/>
    </source>
</evidence>
<evidence type="ECO:0000256" key="2">
    <source>
        <dbReference type="ARBA" id="ARBA00004742"/>
    </source>
</evidence>
<name>A0A2I1PE10_9MICO</name>
<dbReference type="InterPro" id="IPR022896">
    <property type="entry name" value="TrioseP_Isoase_bac/euk"/>
</dbReference>
<dbReference type="EC" id="5.3.1.1" evidence="5 12"/>
<dbReference type="CDD" id="cd00311">
    <property type="entry name" value="TIM"/>
    <property type="match status" value="1"/>
</dbReference>
<dbReference type="RefSeq" id="WP_070706209.1">
    <property type="nucleotide sequence ID" value="NZ_JBHLVH010000014.1"/>
</dbReference>
<feature type="active site" description="Electrophile" evidence="12">
    <location>
        <position position="103"/>
    </location>
</feature>
<evidence type="ECO:0000313" key="14">
    <source>
        <dbReference type="EMBL" id="PKZ42867.1"/>
    </source>
</evidence>
<organism evidence="14 15">
    <name type="scientific">Kytococcus schroeteri</name>
    <dbReference type="NCBI Taxonomy" id="138300"/>
    <lineage>
        <taxon>Bacteria</taxon>
        <taxon>Bacillati</taxon>
        <taxon>Actinomycetota</taxon>
        <taxon>Actinomycetes</taxon>
        <taxon>Micrococcales</taxon>
        <taxon>Kytococcaceae</taxon>
        <taxon>Kytococcus</taxon>
    </lineage>
</organism>
<comment type="subunit">
    <text evidence="4 12 13">Homodimer.</text>
</comment>
<comment type="pathway">
    <text evidence="2 12 13">Carbohydrate biosynthesis; gluconeogenesis.</text>
</comment>
<accession>A0A2I1PE10</accession>
<dbReference type="InterPro" id="IPR000652">
    <property type="entry name" value="Triosephosphate_isomerase"/>
</dbReference>
<dbReference type="UniPathway" id="UPA00109">
    <property type="reaction ID" value="UER00189"/>
</dbReference>
<proteinExistence type="inferred from homology"/>
<comment type="pathway">
    <text evidence="12 13">Carbohydrate degradation; glycolysis; D-glyceraldehyde 3-phosphate from glycerone phosphate: step 1/1.</text>
</comment>
<feature type="binding site" evidence="12">
    <location>
        <begin position="11"/>
        <end position="13"/>
    </location>
    <ligand>
        <name>substrate</name>
    </ligand>
</feature>
<evidence type="ECO:0000256" key="12">
    <source>
        <dbReference type="HAMAP-Rule" id="MF_00147"/>
    </source>
</evidence>
<gene>
    <name evidence="12" type="primary">tpiA</name>
    <name evidence="14" type="ORF">CYJ76_01080</name>
</gene>
<dbReference type="GO" id="GO:0006096">
    <property type="term" value="P:glycolytic process"/>
    <property type="evidence" value="ECO:0007669"/>
    <property type="project" value="UniProtKB-UniRule"/>
</dbReference>
<dbReference type="GO" id="GO:0046166">
    <property type="term" value="P:glyceraldehyde-3-phosphate biosynthetic process"/>
    <property type="evidence" value="ECO:0007669"/>
    <property type="project" value="TreeGrafter"/>
</dbReference>
<dbReference type="GO" id="GO:0004807">
    <property type="term" value="F:triose-phosphate isomerase activity"/>
    <property type="evidence" value="ECO:0007669"/>
    <property type="project" value="UniProtKB-UniRule"/>
</dbReference>
<evidence type="ECO:0000256" key="6">
    <source>
        <dbReference type="ARBA" id="ARBA00019397"/>
    </source>
</evidence>
<comment type="function">
    <text evidence="11 12">Involved in the gluconeogenesis. Catalyzes stereospecifically the conversion of dihydroxyacetone phosphate (DHAP) to D-glyceraldehyde-3-phosphate (G3P).</text>
</comment>
<dbReference type="Pfam" id="PF00121">
    <property type="entry name" value="TIM"/>
    <property type="match status" value="1"/>
</dbReference>
<feature type="active site" description="Proton acceptor" evidence="12">
    <location>
        <position position="175"/>
    </location>
</feature>
<dbReference type="PROSITE" id="PS51440">
    <property type="entry name" value="TIM_2"/>
    <property type="match status" value="1"/>
</dbReference>
<feature type="binding site" evidence="12">
    <location>
        <begin position="242"/>
        <end position="243"/>
    </location>
    <ligand>
        <name>substrate</name>
    </ligand>
</feature>
<evidence type="ECO:0000256" key="4">
    <source>
        <dbReference type="ARBA" id="ARBA00011738"/>
    </source>
</evidence>
<keyword evidence="7 12" id="KW-0312">Gluconeogenesis</keyword>
<comment type="subcellular location">
    <subcellularLocation>
        <location evidence="12 13">Cytoplasm</location>
    </subcellularLocation>
</comment>
<dbReference type="Gene3D" id="3.20.20.70">
    <property type="entry name" value="Aldolase class I"/>
    <property type="match status" value="1"/>
</dbReference>
<evidence type="ECO:0000256" key="7">
    <source>
        <dbReference type="ARBA" id="ARBA00022432"/>
    </source>
</evidence>
<dbReference type="SUPFAM" id="SSF51351">
    <property type="entry name" value="Triosephosphate isomerase (TIM)"/>
    <property type="match status" value="1"/>
</dbReference>
<dbReference type="InterPro" id="IPR035990">
    <property type="entry name" value="TIM_sf"/>
</dbReference>
<sequence>MTDRLPFIAGNWKMNTDHLQGTHLVQKLDWVLKDARHDHESVEVALFPPFTHLRSVDTLIQADRMDLRLGAQDLSQHASGAHTGDVSGSMLAKLGCTYVIVGHSERRADHGETDEIVRAKVGAALEAGLSPVVCVGESSEVRAAGEHLPFVTAQVAAALDGLTAEELATTVIAYEPVWAIGTGEVASSEDAQEVCAAVRAQVASTHGDALAASMRVLYGGSVKAATIAELMEQPDVDGALVGGASLDAEEFAAIVRYRSHHGR</sequence>
<dbReference type="PANTHER" id="PTHR21139:SF42">
    <property type="entry name" value="TRIOSEPHOSPHATE ISOMERASE"/>
    <property type="match status" value="1"/>
</dbReference>
<dbReference type="OrthoDB" id="9809429at2"/>
<dbReference type="InterPro" id="IPR013785">
    <property type="entry name" value="Aldolase_TIM"/>
</dbReference>
<evidence type="ECO:0000256" key="11">
    <source>
        <dbReference type="ARBA" id="ARBA00055680"/>
    </source>
</evidence>
<dbReference type="PANTHER" id="PTHR21139">
    <property type="entry name" value="TRIOSEPHOSPHATE ISOMERASE"/>
    <property type="match status" value="1"/>
</dbReference>
<keyword evidence="15" id="KW-1185">Reference proteome</keyword>
<dbReference type="InterPro" id="IPR020861">
    <property type="entry name" value="Triosephosphate_isomerase_AS"/>
</dbReference>
<reference evidence="14 15" key="1">
    <citation type="submission" date="2017-12" db="EMBL/GenBank/DDBJ databases">
        <title>Phylogenetic diversity of female urinary microbiome.</title>
        <authorList>
            <person name="Thomas-White K."/>
            <person name="Wolfe A.J."/>
        </authorList>
    </citation>
    <scope>NUCLEOTIDE SEQUENCE [LARGE SCALE GENOMIC DNA]</scope>
    <source>
        <strain evidence="14 15">UMB1298</strain>
    </source>
</reference>
<evidence type="ECO:0000256" key="8">
    <source>
        <dbReference type="ARBA" id="ARBA00022490"/>
    </source>
</evidence>
<keyword evidence="9 12" id="KW-0324">Glycolysis</keyword>
<dbReference type="AlphaFoldDB" id="A0A2I1PE10"/>
<dbReference type="GO" id="GO:0019563">
    <property type="term" value="P:glycerol catabolic process"/>
    <property type="evidence" value="ECO:0007669"/>
    <property type="project" value="TreeGrafter"/>
</dbReference>
<feature type="binding site" evidence="12">
    <location>
        <position position="181"/>
    </location>
    <ligand>
        <name>substrate</name>
    </ligand>
</feature>
<dbReference type="GO" id="GO:0005829">
    <property type="term" value="C:cytosol"/>
    <property type="evidence" value="ECO:0007669"/>
    <property type="project" value="TreeGrafter"/>
</dbReference>